<dbReference type="OrthoDB" id="1703123at2759"/>
<protein>
    <submittedName>
        <fullName evidence="1">Uncharacterized protein</fullName>
    </submittedName>
</protein>
<keyword evidence="2" id="KW-1185">Reference proteome</keyword>
<comment type="caution">
    <text evidence="1">The sequence shown here is derived from an EMBL/GenBank/DDBJ whole genome shotgun (WGS) entry which is preliminary data.</text>
</comment>
<dbReference type="AlphaFoldDB" id="A0A2G9H8L0"/>
<dbReference type="Proteomes" id="UP000231279">
    <property type="component" value="Unassembled WGS sequence"/>
</dbReference>
<accession>A0A2G9H8L0</accession>
<proteinExistence type="predicted"/>
<dbReference type="EMBL" id="NKXS01002399">
    <property type="protein sequence ID" value="PIN13852.1"/>
    <property type="molecule type" value="Genomic_DNA"/>
</dbReference>
<evidence type="ECO:0000313" key="1">
    <source>
        <dbReference type="EMBL" id="PIN13852.1"/>
    </source>
</evidence>
<evidence type="ECO:0000313" key="2">
    <source>
        <dbReference type="Proteomes" id="UP000231279"/>
    </source>
</evidence>
<sequence length="181" mass="20820">MLSKSIIPKLSRVRETKSKLHSLHLNPELSMFQYGISQNNQFIYDCSDPAQYSGLPKSSYHSRSFSEAGKNEAAEAVDELLQILVECLKEADMRTKEVLLRKFFFEIEKETSLEEFLVERINKSKIRLLFSGDVCDQRGREISELEKRKADGLSGDESLKKLERFKVKTLQVGEVVKEDPK</sequence>
<reference evidence="2" key="1">
    <citation type="journal article" date="2018" name="Gigascience">
        <title>Genome assembly of the Pink Ipe (Handroanthus impetiginosus, Bignoniaceae), a highly valued, ecologically keystone Neotropical timber forest tree.</title>
        <authorList>
            <person name="Silva-Junior O.B."/>
            <person name="Grattapaglia D."/>
            <person name="Novaes E."/>
            <person name="Collevatti R.G."/>
        </authorList>
    </citation>
    <scope>NUCLEOTIDE SEQUENCE [LARGE SCALE GENOMIC DNA]</scope>
    <source>
        <strain evidence="2">cv. UFG-1</strain>
    </source>
</reference>
<gene>
    <name evidence="1" type="ORF">CDL12_13524</name>
</gene>
<name>A0A2G9H8L0_9LAMI</name>
<organism evidence="1 2">
    <name type="scientific">Handroanthus impetiginosus</name>
    <dbReference type="NCBI Taxonomy" id="429701"/>
    <lineage>
        <taxon>Eukaryota</taxon>
        <taxon>Viridiplantae</taxon>
        <taxon>Streptophyta</taxon>
        <taxon>Embryophyta</taxon>
        <taxon>Tracheophyta</taxon>
        <taxon>Spermatophyta</taxon>
        <taxon>Magnoliopsida</taxon>
        <taxon>eudicotyledons</taxon>
        <taxon>Gunneridae</taxon>
        <taxon>Pentapetalae</taxon>
        <taxon>asterids</taxon>
        <taxon>lamiids</taxon>
        <taxon>Lamiales</taxon>
        <taxon>Bignoniaceae</taxon>
        <taxon>Crescentiina</taxon>
        <taxon>Tabebuia alliance</taxon>
        <taxon>Handroanthus</taxon>
    </lineage>
</organism>